<accession>A0AB34HBF1</accession>
<evidence type="ECO:0000313" key="1">
    <source>
        <dbReference type="EMBL" id="KAJ8788085.1"/>
    </source>
</evidence>
<name>A0AB34HBF1_ESCRO</name>
<feature type="non-terminal residue" evidence="1">
    <location>
        <position position="1"/>
    </location>
</feature>
<organism evidence="1 2">
    <name type="scientific">Eschrichtius robustus</name>
    <name type="common">California gray whale</name>
    <name type="synonym">Eschrichtius gibbosus</name>
    <dbReference type="NCBI Taxonomy" id="9764"/>
    <lineage>
        <taxon>Eukaryota</taxon>
        <taxon>Metazoa</taxon>
        <taxon>Chordata</taxon>
        <taxon>Craniata</taxon>
        <taxon>Vertebrata</taxon>
        <taxon>Euteleostomi</taxon>
        <taxon>Mammalia</taxon>
        <taxon>Eutheria</taxon>
        <taxon>Laurasiatheria</taxon>
        <taxon>Artiodactyla</taxon>
        <taxon>Whippomorpha</taxon>
        <taxon>Cetacea</taxon>
        <taxon>Mysticeti</taxon>
        <taxon>Eschrichtiidae</taxon>
        <taxon>Eschrichtius</taxon>
    </lineage>
</organism>
<gene>
    <name evidence="1" type="ORF">J1605_022646</name>
</gene>
<proteinExistence type="predicted"/>
<sequence>SWGSALDLDPPLV</sequence>
<protein>
    <submittedName>
        <fullName evidence="1">Uncharacterized protein</fullName>
    </submittedName>
</protein>
<comment type="caution">
    <text evidence="1">The sequence shown here is derived from an EMBL/GenBank/DDBJ whole genome shotgun (WGS) entry which is preliminary data.</text>
</comment>
<evidence type="ECO:0000313" key="2">
    <source>
        <dbReference type="Proteomes" id="UP001159641"/>
    </source>
</evidence>
<dbReference type="Proteomes" id="UP001159641">
    <property type="component" value="Unassembled WGS sequence"/>
</dbReference>
<dbReference type="EMBL" id="JAIQCJ010001648">
    <property type="protein sequence ID" value="KAJ8788085.1"/>
    <property type="molecule type" value="Genomic_DNA"/>
</dbReference>
<reference evidence="1 2" key="1">
    <citation type="submission" date="2022-11" db="EMBL/GenBank/DDBJ databases">
        <title>Whole genome sequence of Eschrichtius robustus ER-17-0199.</title>
        <authorList>
            <person name="Bruniche-Olsen A."/>
            <person name="Black A.N."/>
            <person name="Fields C.J."/>
            <person name="Walden K."/>
            <person name="Dewoody J.A."/>
        </authorList>
    </citation>
    <scope>NUCLEOTIDE SEQUENCE [LARGE SCALE GENOMIC DNA]</scope>
    <source>
        <strain evidence="1">ER-17-0199</strain>
        <tissue evidence="1">Blubber</tissue>
    </source>
</reference>
<keyword evidence="2" id="KW-1185">Reference proteome</keyword>